<dbReference type="AlphaFoldDB" id="A0AAN1JBQ4"/>
<evidence type="ECO:0000313" key="2">
    <source>
        <dbReference type="EMBL" id="AUT70755.1"/>
    </source>
</evidence>
<gene>
    <name evidence="2" type="ORF">C2L64_20485</name>
</gene>
<dbReference type="Proteomes" id="UP000236649">
    <property type="component" value="Chromosome 2"/>
</dbReference>
<feature type="coiled-coil region" evidence="1">
    <location>
        <begin position="62"/>
        <end position="96"/>
    </location>
</feature>
<organism evidence="2 3">
    <name type="scientific">Paraburkholderia hospita</name>
    <dbReference type="NCBI Taxonomy" id="169430"/>
    <lineage>
        <taxon>Bacteria</taxon>
        <taxon>Pseudomonadati</taxon>
        <taxon>Pseudomonadota</taxon>
        <taxon>Betaproteobacteria</taxon>
        <taxon>Burkholderiales</taxon>
        <taxon>Burkholderiaceae</taxon>
        <taxon>Paraburkholderia</taxon>
    </lineage>
</organism>
<sequence>MISQRNITPLFFERVRLVIALTDVNSRHLRGESRRAGAEIELACALESGKREGASPDETHDIAQLRERLRDAEHSLQAIESERGRLESELADFDATVPRANGRDWQ</sequence>
<protein>
    <submittedName>
        <fullName evidence="2">Uncharacterized protein</fullName>
    </submittedName>
</protein>
<evidence type="ECO:0000256" key="1">
    <source>
        <dbReference type="SAM" id="Coils"/>
    </source>
</evidence>
<proteinExistence type="predicted"/>
<evidence type="ECO:0000313" key="3">
    <source>
        <dbReference type="Proteomes" id="UP000236649"/>
    </source>
</evidence>
<dbReference type="KEGG" id="phs:C2L64_20485"/>
<reference evidence="2 3" key="1">
    <citation type="submission" date="2018-01" db="EMBL/GenBank/DDBJ databases">
        <title>Species boundaries and ecological features among Paraburkholderia terrae DSMZ17804T, P. hospita DSMZ17164T and P. caribensis DSMZ13236T.</title>
        <authorList>
            <person name="Pratama A.A."/>
        </authorList>
    </citation>
    <scope>NUCLEOTIDE SEQUENCE [LARGE SCALE GENOMIC DNA]</scope>
    <source>
        <strain evidence="2 3">DSM 17164</strain>
    </source>
</reference>
<name>A0AAN1JBQ4_9BURK</name>
<dbReference type="EMBL" id="CP026106">
    <property type="protein sequence ID" value="AUT70755.1"/>
    <property type="molecule type" value="Genomic_DNA"/>
</dbReference>
<accession>A0AAN1JBQ4</accession>
<keyword evidence="1" id="KW-0175">Coiled coil</keyword>